<dbReference type="Pfam" id="PF19127">
    <property type="entry name" value="Choline_bind_3"/>
    <property type="match status" value="1"/>
</dbReference>
<comment type="similarity">
    <text evidence="1">Belongs to the peptidase C40 family.</text>
</comment>
<dbReference type="SUPFAM" id="SSF54001">
    <property type="entry name" value="Cysteine proteinases"/>
    <property type="match status" value="1"/>
</dbReference>
<dbReference type="InterPro" id="IPR018337">
    <property type="entry name" value="Cell_wall/Cho-bd_repeat"/>
</dbReference>
<protein>
    <submittedName>
        <fullName evidence="8">Autolysin</fullName>
        <ecNumber evidence="8">3.5.1.28</ecNumber>
    </submittedName>
</protein>
<dbReference type="Gene3D" id="2.20.120.10">
    <property type="entry name" value="Multimodular pneumococcal cell wall endolysin, domain 3"/>
    <property type="match status" value="1"/>
</dbReference>
<accession>A0A428D4T0</accession>
<dbReference type="Gene3D" id="2.10.270.10">
    <property type="entry name" value="Cholin Binding"/>
    <property type="match status" value="1"/>
</dbReference>
<evidence type="ECO:0000313" key="9">
    <source>
        <dbReference type="Proteomes" id="UP000267691"/>
    </source>
</evidence>
<keyword evidence="4 8" id="KW-0378">Hydrolase</keyword>
<keyword evidence="5" id="KW-0788">Thiol protease</keyword>
<reference evidence="8 9" key="1">
    <citation type="submission" date="2018-11" db="EMBL/GenBank/DDBJ databases">
        <title>Species Designations Belie Phenotypic and Genotypic Heterogeneity in Oral Streptococci.</title>
        <authorList>
            <person name="Velsko I."/>
        </authorList>
    </citation>
    <scope>NUCLEOTIDE SEQUENCE [LARGE SCALE GENOMIC DNA]</scope>
    <source>
        <strain evidence="8 9">KLC12</strain>
    </source>
</reference>
<name>A0A428D4T0_STRMT</name>
<evidence type="ECO:0000313" key="8">
    <source>
        <dbReference type="EMBL" id="RSI87120.1"/>
    </source>
</evidence>
<dbReference type="Pfam" id="PF05382">
    <property type="entry name" value="Amidase_5"/>
    <property type="match status" value="1"/>
</dbReference>
<evidence type="ECO:0000259" key="7">
    <source>
        <dbReference type="PROSITE" id="PS51935"/>
    </source>
</evidence>
<feature type="repeat" description="Cell wall-binding" evidence="6">
    <location>
        <begin position="215"/>
        <end position="234"/>
    </location>
</feature>
<comment type="caution">
    <text evidence="8">The sequence shown here is derived from an EMBL/GenBank/DDBJ whole genome shotgun (WGS) entry which is preliminary data.</text>
</comment>
<dbReference type="Proteomes" id="UP000267691">
    <property type="component" value="Unassembled WGS sequence"/>
</dbReference>
<dbReference type="InterPro" id="IPR000064">
    <property type="entry name" value="NLP_P60_dom"/>
</dbReference>
<organism evidence="8 9">
    <name type="scientific">Streptococcus mitis</name>
    <dbReference type="NCBI Taxonomy" id="28037"/>
    <lineage>
        <taxon>Bacteria</taxon>
        <taxon>Bacillati</taxon>
        <taxon>Bacillota</taxon>
        <taxon>Bacilli</taxon>
        <taxon>Lactobacillales</taxon>
        <taxon>Streptococcaceae</taxon>
        <taxon>Streptococcus</taxon>
        <taxon>Streptococcus mitis group</taxon>
    </lineage>
</organism>
<dbReference type="EMBL" id="RJNT01000002">
    <property type="protein sequence ID" value="RSI87120.1"/>
    <property type="molecule type" value="Genomic_DNA"/>
</dbReference>
<dbReference type="RefSeq" id="WP_125443127.1">
    <property type="nucleotide sequence ID" value="NZ_RJNT01000002.1"/>
</dbReference>
<sequence>MTLNIETAIDWMKEREGKVSYSMDLRDGPDSYDCSSSIYYSLMSAGAISAGWAVNTEYEHQWLMDNGYTLIAENTPWDAQRGDIFIWGRRGYSSGAGGHTGMFVDENNIIHCNYRFDGITVNDHDDIWLYAGRPYYYVYRLANADAQPAEVKRGWQKNDTGYWYVKEDGSYPKDKFEKIDGTWYYFDGSGYMLADRWKKHSDGNWYYFDQSGEMATGWKKIAEKWYYFDAEGAMKTGWVKYKDTWYYLDGKEGAMVSNAFIQSADKKGWYYLKPDGTMADKPEFTVEPEGLITVK</sequence>
<dbReference type="GO" id="GO:0008745">
    <property type="term" value="F:N-acetylmuramoyl-L-alanine amidase activity"/>
    <property type="evidence" value="ECO:0007669"/>
    <property type="project" value="UniProtKB-EC"/>
</dbReference>
<evidence type="ECO:0000256" key="3">
    <source>
        <dbReference type="ARBA" id="ARBA00022737"/>
    </source>
</evidence>
<evidence type="ECO:0000256" key="1">
    <source>
        <dbReference type="ARBA" id="ARBA00007074"/>
    </source>
</evidence>
<gene>
    <name evidence="8" type="primary">lytA_2</name>
    <name evidence="8" type="ORF">D8853_03185</name>
</gene>
<dbReference type="EC" id="3.5.1.28" evidence="8"/>
<dbReference type="GO" id="GO:0006508">
    <property type="term" value="P:proteolysis"/>
    <property type="evidence" value="ECO:0007669"/>
    <property type="project" value="UniProtKB-KW"/>
</dbReference>
<feature type="repeat" description="Cell wall-binding" evidence="6">
    <location>
        <begin position="194"/>
        <end position="214"/>
    </location>
</feature>
<dbReference type="SUPFAM" id="SSF69360">
    <property type="entry name" value="Cell wall binding repeat"/>
    <property type="match status" value="1"/>
</dbReference>
<evidence type="ECO:0000256" key="6">
    <source>
        <dbReference type="PROSITE-ProRule" id="PRU00591"/>
    </source>
</evidence>
<dbReference type="Gene3D" id="3.90.1720.10">
    <property type="entry name" value="endopeptidase domain like (from Nostoc punctiforme)"/>
    <property type="match status" value="1"/>
</dbReference>
<evidence type="ECO:0000256" key="4">
    <source>
        <dbReference type="ARBA" id="ARBA00022801"/>
    </source>
</evidence>
<dbReference type="InterPro" id="IPR038765">
    <property type="entry name" value="Papain-like_cys_pep_sf"/>
</dbReference>
<dbReference type="Pfam" id="PF01473">
    <property type="entry name" value="Choline_bind_1"/>
    <property type="match status" value="3"/>
</dbReference>
<feature type="domain" description="NlpC/P60" evidence="7">
    <location>
        <begin position="2"/>
        <end position="142"/>
    </location>
</feature>
<keyword evidence="2" id="KW-0645">Protease</keyword>
<keyword evidence="3" id="KW-0677">Repeat</keyword>
<feature type="repeat" description="Cell wall-binding" evidence="6">
    <location>
        <begin position="173"/>
        <end position="192"/>
    </location>
</feature>
<dbReference type="PROSITE" id="PS51935">
    <property type="entry name" value="NLPC_P60"/>
    <property type="match status" value="1"/>
</dbReference>
<proteinExistence type="inferred from homology"/>
<evidence type="ECO:0000256" key="5">
    <source>
        <dbReference type="ARBA" id="ARBA00022807"/>
    </source>
</evidence>
<dbReference type="AlphaFoldDB" id="A0A428D4T0"/>
<evidence type="ECO:0000256" key="2">
    <source>
        <dbReference type="ARBA" id="ARBA00022670"/>
    </source>
</evidence>
<dbReference type="InterPro" id="IPR008044">
    <property type="entry name" value="Phage_lysin"/>
</dbReference>
<dbReference type="GO" id="GO:0008234">
    <property type="term" value="F:cysteine-type peptidase activity"/>
    <property type="evidence" value="ECO:0007669"/>
    <property type="project" value="UniProtKB-KW"/>
</dbReference>
<dbReference type="PROSITE" id="PS51170">
    <property type="entry name" value="CW"/>
    <property type="match status" value="3"/>
</dbReference>